<gene>
    <name evidence="2" type="ORF">POL25_29555</name>
</gene>
<protein>
    <recommendedName>
        <fullName evidence="4">CARDB domain-containing protein</fullName>
    </recommendedName>
</protein>
<accession>A0ABT5E5F1</accession>
<evidence type="ECO:0000313" key="2">
    <source>
        <dbReference type="EMBL" id="MDC0721090.1"/>
    </source>
</evidence>
<dbReference type="Gene3D" id="2.60.40.10">
    <property type="entry name" value="Immunoglobulins"/>
    <property type="match status" value="1"/>
</dbReference>
<sequence>MTWAAGCGDEGSTSAGSSTDGDPTASDPTGSPGSTTALPLTTGTSQPDTGTTEPVDPPTGTSTDPTATTVETTGDPACGGCPDNFICKYETCIPDLGPCLTHDDCPGDSYCDADGVCIPYDVPPSVINDPDCTKPPIPEGVTPTLQCEWTGTAADDPTAASNRIYTTPSIADLNLDKDPGKLQPSIIVTTFHVANANRLGTLRVFDGRTCEEQMRLGGVDEPDFKNRPAYAATWAVGDLDGDVPQGGHPELVSYHLNSDDDGDEVRLYAVRIDSTVDAPVLERMWYGRDCDNNDMALYFSSGSTLASPLLVDLDDDDRPEILVGRQVFDAEGCLLTTWLKSEATGMEYAADVDLDGQMDLVTARSVAGWDEVTTEWVEKPWFVANPMQLNGFTGVADVGLYSNLPGVDPAQQPEVVVLSAPGDKGQIRVQTLDGAVVWGPIETYKTGPADDPDEGGPITISDFDGDGQVEFASAGAEQYVVYDPDCQASLMGMSPPERPGGTCERAPEQVAKDLPDGVLWAQPSDDQSSRTTGSSIFDFDGDGDGEAVYRDECYLRVYDGKSGAVLFSTPASSATGLDYPTIADVDGDFATEIIVPRTPAGGCPATDPLFPEGGPFKASTGFAIYRDPMDRWANSRPVWNQHVYSVTHVTDDARVPPRSEFKNNWQTPGLNDLRQNSQGDVGALQIADLTVELAEIGELCSFGAGEIELTAEVCNRGTNAVQDGVTVAFLETMTLDQDVSMATVVCEAATTMLLQPGQCEVVQCVANLAGTGNVFVDVDPDDKIADCHPGNNLGADAFQICPG</sequence>
<evidence type="ECO:0008006" key="4">
    <source>
        <dbReference type="Google" id="ProtNLM"/>
    </source>
</evidence>
<feature type="compositionally biased region" description="Low complexity" evidence="1">
    <location>
        <begin position="41"/>
        <end position="70"/>
    </location>
</feature>
<dbReference type="InterPro" id="IPR028994">
    <property type="entry name" value="Integrin_alpha_N"/>
</dbReference>
<organism evidence="2 3">
    <name type="scientific">Nannocystis bainbridge</name>
    <dbReference type="NCBI Taxonomy" id="2995303"/>
    <lineage>
        <taxon>Bacteria</taxon>
        <taxon>Pseudomonadati</taxon>
        <taxon>Myxococcota</taxon>
        <taxon>Polyangia</taxon>
        <taxon>Nannocystales</taxon>
        <taxon>Nannocystaceae</taxon>
        <taxon>Nannocystis</taxon>
    </lineage>
</organism>
<dbReference type="SUPFAM" id="SSF69318">
    <property type="entry name" value="Integrin alpha N-terminal domain"/>
    <property type="match status" value="1"/>
</dbReference>
<evidence type="ECO:0000256" key="1">
    <source>
        <dbReference type="SAM" id="MobiDB-lite"/>
    </source>
</evidence>
<proteinExistence type="predicted"/>
<dbReference type="Proteomes" id="UP001221686">
    <property type="component" value="Unassembled WGS sequence"/>
</dbReference>
<keyword evidence="3" id="KW-1185">Reference proteome</keyword>
<feature type="compositionally biased region" description="Polar residues" evidence="1">
    <location>
        <begin position="26"/>
        <end position="39"/>
    </location>
</feature>
<evidence type="ECO:0000313" key="3">
    <source>
        <dbReference type="Proteomes" id="UP001221686"/>
    </source>
</evidence>
<reference evidence="2 3" key="1">
    <citation type="submission" date="2022-11" db="EMBL/GenBank/DDBJ databases">
        <title>Minimal conservation of predation-associated metabolite biosynthetic gene clusters underscores biosynthetic potential of Myxococcota including descriptions for ten novel species: Archangium lansinium sp. nov., Myxococcus landrumus sp. nov., Nannocystis bai.</title>
        <authorList>
            <person name="Ahearne A."/>
            <person name="Stevens C."/>
            <person name="Dowd S."/>
        </authorList>
    </citation>
    <scope>NUCLEOTIDE SEQUENCE [LARGE SCALE GENOMIC DNA]</scope>
    <source>
        <strain evidence="2 3">BB15-2</strain>
    </source>
</reference>
<name>A0ABT5E5F1_9BACT</name>
<dbReference type="InterPro" id="IPR013783">
    <property type="entry name" value="Ig-like_fold"/>
</dbReference>
<comment type="caution">
    <text evidence="2">The sequence shown here is derived from an EMBL/GenBank/DDBJ whole genome shotgun (WGS) entry which is preliminary data.</text>
</comment>
<feature type="region of interest" description="Disordered" evidence="1">
    <location>
        <begin position="1"/>
        <end position="72"/>
    </location>
</feature>
<dbReference type="EMBL" id="JAQNDL010000003">
    <property type="protein sequence ID" value="MDC0721090.1"/>
    <property type="molecule type" value="Genomic_DNA"/>
</dbReference>
<dbReference type="RefSeq" id="WP_272089593.1">
    <property type="nucleotide sequence ID" value="NZ_JAQNDL010000003.1"/>
</dbReference>
<feature type="compositionally biased region" description="Low complexity" evidence="1">
    <location>
        <begin position="10"/>
        <end position="24"/>
    </location>
</feature>